<dbReference type="SMART" id="SM01071">
    <property type="entry name" value="CDC37_N"/>
    <property type="match status" value="1"/>
</dbReference>
<gene>
    <name evidence="10" type="ORF">BABINDRAFT_8956</name>
</gene>
<evidence type="ECO:0000256" key="1">
    <source>
        <dbReference type="ARBA" id="ARBA00004496"/>
    </source>
</evidence>
<evidence type="ECO:0000313" key="11">
    <source>
        <dbReference type="Proteomes" id="UP000094336"/>
    </source>
</evidence>
<dbReference type="GO" id="GO:0051087">
    <property type="term" value="F:protein-folding chaperone binding"/>
    <property type="evidence" value="ECO:0007669"/>
    <property type="project" value="TreeGrafter"/>
</dbReference>
<dbReference type="OrthoDB" id="440202at2759"/>
<dbReference type="SUPFAM" id="SSF101391">
    <property type="entry name" value="Hsp90 co-chaperone CDC37"/>
    <property type="match status" value="1"/>
</dbReference>
<dbReference type="PANTHER" id="PTHR12800:SF4">
    <property type="entry name" value="HSP90 CO-CHAPERONE CDC37"/>
    <property type="match status" value="1"/>
</dbReference>
<dbReference type="InterPro" id="IPR013874">
    <property type="entry name" value="Cdc37_Hsp90-bd"/>
</dbReference>
<dbReference type="Gene3D" id="1.20.58.610">
    <property type="entry name" value="Cdc37, Hsp90 binding domain"/>
    <property type="match status" value="1"/>
</dbReference>
<evidence type="ECO:0000259" key="9">
    <source>
        <dbReference type="SMART" id="SM01071"/>
    </source>
</evidence>
<organism evidence="10 11">
    <name type="scientific">Babjeviella inositovora NRRL Y-12698</name>
    <dbReference type="NCBI Taxonomy" id="984486"/>
    <lineage>
        <taxon>Eukaryota</taxon>
        <taxon>Fungi</taxon>
        <taxon>Dikarya</taxon>
        <taxon>Ascomycota</taxon>
        <taxon>Saccharomycotina</taxon>
        <taxon>Pichiomycetes</taxon>
        <taxon>Serinales incertae sedis</taxon>
        <taxon>Babjeviella</taxon>
    </lineage>
</organism>
<dbReference type="RefSeq" id="XP_018984040.1">
    <property type="nucleotide sequence ID" value="XM_019132887.1"/>
</dbReference>
<evidence type="ECO:0000259" key="7">
    <source>
        <dbReference type="SMART" id="SM01069"/>
    </source>
</evidence>
<sequence length="513" mass="58122">MAIDYSKWDKIELSDDSDIEVHPNVDKKSFIKWKQRDIHEKRAQRDQDIRTLTVQTAMYKHLNLRVDYLLGLPDAEFTSEAARDTALRAKYDPAEKFVSEDSQDTPTYNEMIEDLFTQIGEDMTKDGEQLNAETLRRRVVAHRERIGGVMEEQEKKLAQLIEEKSYHISSADMHTGFEKSFLNKSEGVAEPSKELPTKVTLNPKEAKERERPVTVPTPSAPIPSAPTPRAPTQTSAPADSQDLDELELLPETERFSYISSKDLVTSAKYLDLHPFIVTEQQKDALIMTAFNAQLEGNAARARDIVHQSLLLQYGAQLAGMTAANANKKERVVQTQKAVKMFFGKLMSVGPNPAIQGFREDVERTYNHIRERCLVIQQEQPRDNEEGDAIQLKSLDPSTELVVSLPNAESVDPEEVQRYNAFLRLPIKMQEAVRTGSLDAINEVFLHMSTDDAEDILEIFDESGVIGINAVLENEEEFLELQEQYHRENDGQPVIEELGDLEIEDHISTADIVD</sequence>
<dbReference type="AlphaFoldDB" id="A0A1E3QNQ0"/>
<dbReference type="InterPro" id="IPR013873">
    <property type="entry name" value="Cdc37_C"/>
</dbReference>
<dbReference type="GO" id="GO:0005737">
    <property type="term" value="C:cytoplasm"/>
    <property type="evidence" value="ECO:0007669"/>
    <property type="project" value="UniProtKB-SubCell"/>
</dbReference>
<dbReference type="GO" id="GO:0071474">
    <property type="term" value="P:cellular hyperosmotic response"/>
    <property type="evidence" value="ECO:0007669"/>
    <property type="project" value="EnsemblFungi"/>
</dbReference>
<evidence type="ECO:0000259" key="8">
    <source>
        <dbReference type="SMART" id="SM01070"/>
    </source>
</evidence>
<evidence type="ECO:0000256" key="3">
    <source>
        <dbReference type="ARBA" id="ARBA00022490"/>
    </source>
</evidence>
<dbReference type="PANTHER" id="PTHR12800">
    <property type="entry name" value="CDC37-RELATED"/>
    <property type="match status" value="1"/>
</dbReference>
<dbReference type="GO" id="GO:0031072">
    <property type="term" value="F:heat shock protein binding"/>
    <property type="evidence" value="ECO:0007669"/>
    <property type="project" value="TreeGrafter"/>
</dbReference>
<evidence type="ECO:0000256" key="4">
    <source>
        <dbReference type="ARBA" id="ARBA00023186"/>
    </source>
</evidence>
<dbReference type="Pfam" id="PF08564">
    <property type="entry name" value="CDC37_C"/>
    <property type="match status" value="1"/>
</dbReference>
<dbReference type="InterPro" id="IPR004918">
    <property type="entry name" value="Cdc37"/>
</dbReference>
<dbReference type="STRING" id="984486.A0A1E3QNQ0"/>
<dbReference type="GO" id="GO:0030474">
    <property type="term" value="P:spindle pole body duplication"/>
    <property type="evidence" value="ECO:0007669"/>
    <property type="project" value="EnsemblFungi"/>
</dbReference>
<keyword evidence="3" id="KW-0963">Cytoplasm</keyword>
<feature type="domain" description="Cdc37 N-terminal" evidence="9">
    <location>
        <begin position="2"/>
        <end position="180"/>
    </location>
</feature>
<dbReference type="GO" id="GO:0051082">
    <property type="term" value="F:unfolded protein binding"/>
    <property type="evidence" value="ECO:0007669"/>
    <property type="project" value="EnsemblFungi"/>
</dbReference>
<dbReference type="SMART" id="SM01069">
    <property type="entry name" value="CDC37_C"/>
    <property type="match status" value="1"/>
</dbReference>
<feature type="compositionally biased region" description="Pro residues" evidence="6">
    <location>
        <begin position="218"/>
        <end position="229"/>
    </location>
</feature>
<dbReference type="Pfam" id="PF03234">
    <property type="entry name" value="CDC37_N"/>
    <property type="match status" value="1"/>
</dbReference>
<keyword evidence="4" id="KW-0143">Chaperone</keyword>
<dbReference type="GO" id="GO:0050821">
    <property type="term" value="P:protein stabilization"/>
    <property type="evidence" value="ECO:0007669"/>
    <property type="project" value="EnsemblFungi"/>
</dbReference>
<name>A0A1E3QNQ0_9ASCO</name>
<keyword evidence="11" id="KW-1185">Reference proteome</keyword>
<evidence type="ECO:0000256" key="6">
    <source>
        <dbReference type="SAM" id="MobiDB-lite"/>
    </source>
</evidence>
<evidence type="ECO:0000256" key="5">
    <source>
        <dbReference type="ARBA" id="ARBA00031396"/>
    </source>
</evidence>
<dbReference type="GeneID" id="30150740"/>
<feature type="domain" description="Cdc37 C-terminal" evidence="7">
    <location>
        <begin position="402"/>
        <end position="491"/>
    </location>
</feature>
<dbReference type="GO" id="GO:0051726">
    <property type="term" value="P:regulation of cell cycle"/>
    <property type="evidence" value="ECO:0007669"/>
    <property type="project" value="EnsemblFungi"/>
</dbReference>
<dbReference type="EMBL" id="KV454434">
    <property type="protein sequence ID" value="ODQ78712.1"/>
    <property type="molecule type" value="Genomic_DNA"/>
</dbReference>
<comment type="subcellular location">
    <subcellularLocation>
        <location evidence="1">Cytoplasm</location>
    </subcellularLocation>
</comment>
<dbReference type="InterPro" id="IPR038189">
    <property type="entry name" value="Cdc37_Hsp90-bd_sf"/>
</dbReference>
<feature type="domain" description="Cdc37 Hsp90 binding" evidence="8">
    <location>
        <begin position="192"/>
        <end position="386"/>
    </location>
</feature>
<protein>
    <recommendedName>
        <fullName evidence="5">Hsp90 chaperone protein kinase-targeting subunit</fullName>
    </recommendedName>
</protein>
<dbReference type="SMART" id="SM01070">
    <property type="entry name" value="CDC37_M"/>
    <property type="match status" value="1"/>
</dbReference>
<dbReference type="GO" id="GO:0071852">
    <property type="term" value="P:fungal-type cell wall organization or biogenesis"/>
    <property type="evidence" value="ECO:0007669"/>
    <property type="project" value="EnsemblFungi"/>
</dbReference>
<feature type="region of interest" description="Disordered" evidence="6">
    <location>
        <begin position="186"/>
        <end position="242"/>
    </location>
</feature>
<comment type="similarity">
    <text evidence="2">Belongs to the CDC37 family.</text>
</comment>
<dbReference type="Proteomes" id="UP000094336">
    <property type="component" value="Unassembled WGS sequence"/>
</dbReference>
<dbReference type="InterPro" id="IPR013855">
    <property type="entry name" value="Cdc37_N_dom"/>
</dbReference>
<dbReference type="GO" id="GO:0006457">
    <property type="term" value="P:protein folding"/>
    <property type="evidence" value="ECO:0007669"/>
    <property type="project" value="TreeGrafter"/>
</dbReference>
<evidence type="ECO:0000313" key="10">
    <source>
        <dbReference type="EMBL" id="ODQ78712.1"/>
    </source>
</evidence>
<evidence type="ECO:0000256" key="2">
    <source>
        <dbReference type="ARBA" id="ARBA00006222"/>
    </source>
</evidence>
<dbReference type="GO" id="GO:0038066">
    <property type="term" value="P:p38MAPK cascade"/>
    <property type="evidence" value="ECO:0007669"/>
    <property type="project" value="EnsemblFungi"/>
</dbReference>
<dbReference type="GO" id="GO:0019901">
    <property type="term" value="F:protein kinase binding"/>
    <property type="evidence" value="ECO:0007669"/>
    <property type="project" value="InterPro"/>
</dbReference>
<accession>A0A1E3QNQ0</accession>
<proteinExistence type="inferred from homology"/>
<reference evidence="11" key="1">
    <citation type="submission" date="2016-05" db="EMBL/GenBank/DDBJ databases">
        <title>Comparative genomics of biotechnologically important yeasts.</title>
        <authorList>
            <consortium name="DOE Joint Genome Institute"/>
            <person name="Riley R."/>
            <person name="Haridas S."/>
            <person name="Wolfe K.H."/>
            <person name="Lopes M.R."/>
            <person name="Hittinger C.T."/>
            <person name="Goker M."/>
            <person name="Salamov A."/>
            <person name="Wisecaver J."/>
            <person name="Long T.M."/>
            <person name="Aerts A.L."/>
            <person name="Barry K."/>
            <person name="Choi C."/>
            <person name="Clum A."/>
            <person name="Coughlan A.Y."/>
            <person name="Deshpande S."/>
            <person name="Douglass A.P."/>
            <person name="Hanson S.J."/>
            <person name="Klenk H.-P."/>
            <person name="Labutti K."/>
            <person name="Lapidus A."/>
            <person name="Lindquist E."/>
            <person name="Lipzen A."/>
            <person name="Meier-Kolthoff J.P."/>
            <person name="Ohm R.A."/>
            <person name="Otillar R.P."/>
            <person name="Pangilinan J."/>
            <person name="Peng Y."/>
            <person name="Rokas A."/>
            <person name="Rosa C.A."/>
            <person name="Scheuner C."/>
            <person name="Sibirny A.A."/>
            <person name="Slot J.C."/>
            <person name="Stielow J.B."/>
            <person name="Sun H."/>
            <person name="Kurtzman C.P."/>
            <person name="Blackwell M."/>
            <person name="Grigoriev I.V."/>
            <person name="Jeffries T.W."/>
        </authorList>
    </citation>
    <scope>NUCLEOTIDE SEQUENCE [LARGE SCALE GENOMIC DNA]</scope>
    <source>
        <strain evidence="11">NRRL Y-12698</strain>
    </source>
</reference>
<dbReference type="GO" id="GO:0043410">
    <property type="term" value="P:positive regulation of MAPK cascade"/>
    <property type="evidence" value="ECO:0007669"/>
    <property type="project" value="EnsemblFungi"/>
</dbReference>
<dbReference type="Pfam" id="PF08565">
    <property type="entry name" value="CDC37_M"/>
    <property type="match status" value="1"/>
</dbReference>